<dbReference type="GO" id="GO:0031956">
    <property type="term" value="F:medium-chain fatty acid-CoA ligase activity"/>
    <property type="evidence" value="ECO:0007669"/>
    <property type="project" value="UniProtKB-EC"/>
</dbReference>
<evidence type="ECO:0000259" key="8">
    <source>
        <dbReference type="Pfam" id="PF13193"/>
    </source>
</evidence>
<sequence>MGGWVRAYQTTVDTSRLSKQGFGTSMAPSRLDDVIPKPLYKRIGGTGKSVVEGLRQLPEVVLAGKHIQVTMQRLIPNIPSIAALFSTLILVLQVVSHPSNCVRCVWSRLSTSCPRHDSATRAVSSAYSANLVSGDFGMSLQDKGYPRPSYLFETGSEPLLPLTVGQLIEWAAEEYADKEALVSVNENVRWTFKEAKKKADQLAAGLLALGLNPGDVIALWGFNSSYFYQTALAAARAGLILAKVDPSSQAPELRHCLNKVGAKLLIAAETDVTQNYYKIIHSLAPELDHCAAGQLRSEQLPELRTVVMTGDLTHPGTYHFDQITKMASPEGNTRVKELQSYIQPDDGTTIHYTSEVIAKIEIISPLPDDDYQRSQTLETTRQPHKHRFFPICFNPQLLKILVEVISPTFSGPSKWSGVLGHTGYAYKCNVATLHLLLLQLLVVYTMGLQQCTAIIGTPAMFVDVVTAVKELGVTISGLEIAMIGGTVIPELLARQITKVLAIKRLCPVYGMTEGLYFFVGVPETSLEETFTTVGKAMQYVEFKAVDKDGKMVPMGSPGELWVRGYIIMLGYWGDEAKTRETITADGWLKTGDQVILLENRHCRIVGRIKEAIIRGSDNIFPKEIEDLFINHPDIVDAQAFSVPDARWGEEICLYIRPRKGSHVTEERMKAYCKGKVAEFRIPRYIRFLDDFPRNTTGKVDKKKLKEQFLQDKEFKEVNEQILRKLIVDKA</sequence>
<comment type="catalytic activity">
    <reaction evidence="6">
        <text>a medium-chain fatty acid + ATP + CoA = a medium-chain fatty acyl-CoA + AMP + diphosphate</text>
        <dbReference type="Rhea" id="RHEA:48340"/>
        <dbReference type="ChEBI" id="CHEBI:30616"/>
        <dbReference type="ChEBI" id="CHEBI:33019"/>
        <dbReference type="ChEBI" id="CHEBI:57287"/>
        <dbReference type="ChEBI" id="CHEBI:59558"/>
        <dbReference type="ChEBI" id="CHEBI:90546"/>
        <dbReference type="ChEBI" id="CHEBI:456215"/>
        <dbReference type="EC" id="6.2.1.2"/>
    </reaction>
</comment>
<feature type="domain" description="AMP-dependent synthetase/ligase" evidence="7">
    <location>
        <begin position="169"/>
        <end position="354"/>
    </location>
</feature>
<feature type="domain" description="AMP-dependent synthetase/ligase" evidence="7">
    <location>
        <begin position="449"/>
        <end position="572"/>
    </location>
</feature>
<keyword evidence="2" id="KW-0436">Ligase</keyword>
<evidence type="ECO:0000256" key="6">
    <source>
        <dbReference type="ARBA" id="ARBA00048277"/>
    </source>
</evidence>
<reference evidence="9" key="1">
    <citation type="submission" date="2020-11" db="EMBL/GenBank/DDBJ databases">
        <authorList>
            <person name="Tran Van P."/>
        </authorList>
    </citation>
    <scope>NUCLEOTIDE SEQUENCE</scope>
</reference>
<accession>A0A7R9ERQ8</accession>
<evidence type="ECO:0000313" key="9">
    <source>
        <dbReference type="EMBL" id="CAD7439607.1"/>
    </source>
</evidence>
<gene>
    <name evidence="9" type="ORF">TBIB3V08_LOCUS2161</name>
</gene>
<dbReference type="InterPro" id="IPR025110">
    <property type="entry name" value="AMP-bd_C"/>
</dbReference>
<evidence type="ECO:0000256" key="3">
    <source>
        <dbReference type="ARBA" id="ARBA00037247"/>
    </source>
</evidence>
<dbReference type="GO" id="GO:0006631">
    <property type="term" value="P:fatty acid metabolic process"/>
    <property type="evidence" value="ECO:0007669"/>
    <property type="project" value="TreeGrafter"/>
</dbReference>
<comment type="function">
    <text evidence="3">Acyl-CoA synthases catalyze the initial reaction in fatty acid metabolism, by forming a thioester with CoA. Has some preference toward medium-chain substrates. Plays a role in adipocyte differentiation.</text>
</comment>
<feature type="domain" description="AMP-binding enzyme C-terminal" evidence="8">
    <location>
        <begin position="623"/>
        <end position="698"/>
    </location>
</feature>
<dbReference type="Gene3D" id="3.40.50.12780">
    <property type="entry name" value="N-terminal domain of ligase-like"/>
    <property type="match status" value="1"/>
</dbReference>
<protein>
    <recommendedName>
        <fullName evidence="4">Medium-chain acyl-CoA ligase ACSF2, mitochondrial</fullName>
    </recommendedName>
</protein>
<dbReference type="AlphaFoldDB" id="A0A7R9ERQ8"/>
<comment type="catalytic activity">
    <reaction evidence="5">
        <text>octanoate + ATP + CoA = octanoyl-CoA + AMP + diphosphate</text>
        <dbReference type="Rhea" id="RHEA:33631"/>
        <dbReference type="ChEBI" id="CHEBI:25646"/>
        <dbReference type="ChEBI" id="CHEBI:30616"/>
        <dbReference type="ChEBI" id="CHEBI:33019"/>
        <dbReference type="ChEBI" id="CHEBI:57287"/>
        <dbReference type="ChEBI" id="CHEBI:57386"/>
        <dbReference type="ChEBI" id="CHEBI:456215"/>
    </reaction>
</comment>
<name>A0A7R9ERQ8_9NEOP</name>
<dbReference type="Gene3D" id="3.40.50.980">
    <property type="match status" value="1"/>
</dbReference>
<evidence type="ECO:0000256" key="5">
    <source>
        <dbReference type="ARBA" id="ARBA00047319"/>
    </source>
</evidence>
<comment type="similarity">
    <text evidence="1">Belongs to the ATP-dependent AMP-binding enzyme family.</text>
</comment>
<dbReference type="SUPFAM" id="SSF56801">
    <property type="entry name" value="Acetyl-CoA synthetase-like"/>
    <property type="match status" value="2"/>
</dbReference>
<dbReference type="PANTHER" id="PTHR43201:SF5">
    <property type="entry name" value="MEDIUM-CHAIN ACYL-COA LIGASE ACSF2, MITOCHONDRIAL"/>
    <property type="match status" value="1"/>
</dbReference>
<dbReference type="Pfam" id="PF13193">
    <property type="entry name" value="AMP-binding_C"/>
    <property type="match status" value="1"/>
</dbReference>
<evidence type="ECO:0000256" key="1">
    <source>
        <dbReference type="ARBA" id="ARBA00006432"/>
    </source>
</evidence>
<dbReference type="FunFam" id="3.30.300.30:FF:000008">
    <property type="entry name" value="2,3-dihydroxybenzoate-AMP ligase"/>
    <property type="match status" value="1"/>
</dbReference>
<dbReference type="InterPro" id="IPR045851">
    <property type="entry name" value="AMP-bd_C_sf"/>
</dbReference>
<organism evidence="9">
    <name type="scientific">Timema bartmani</name>
    <dbReference type="NCBI Taxonomy" id="61472"/>
    <lineage>
        <taxon>Eukaryota</taxon>
        <taxon>Metazoa</taxon>
        <taxon>Ecdysozoa</taxon>
        <taxon>Arthropoda</taxon>
        <taxon>Hexapoda</taxon>
        <taxon>Insecta</taxon>
        <taxon>Pterygota</taxon>
        <taxon>Neoptera</taxon>
        <taxon>Polyneoptera</taxon>
        <taxon>Phasmatodea</taxon>
        <taxon>Timematodea</taxon>
        <taxon>Timematoidea</taxon>
        <taxon>Timematidae</taxon>
        <taxon>Timema</taxon>
    </lineage>
</organism>
<dbReference type="Pfam" id="PF00501">
    <property type="entry name" value="AMP-binding"/>
    <property type="match status" value="2"/>
</dbReference>
<dbReference type="EMBL" id="OD564736">
    <property type="protein sequence ID" value="CAD7439607.1"/>
    <property type="molecule type" value="Genomic_DNA"/>
</dbReference>
<evidence type="ECO:0000256" key="2">
    <source>
        <dbReference type="ARBA" id="ARBA00022598"/>
    </source>
</evidence>
<proteinExistence type="inferred from homology"/>
<dbReference type="InterPro" id="IPR000873">
    <property type="entry name" value="AMP-dep_synth/lig_dom"/>
</dbReference>
<dbReference type="Gene3D" id="3.30.300.30">
    <property type="match status" value="1"/>
</dbReference>
<evidence type="ECO:0000259" key="7">
    <source>
        <dbReference type="Pfam" id="PF00501"/>
    </source>
</evidence>
<evidence type="ECO:0000256" key="4">
    <source>
        <dbReference type="ARBA" id="ARBA00039638"/>
    </source>
</evidence>
<dbReference type="PANTHER" id="PTHR43201">
    <property type="entry name" value="ACYL-COA SYNTHETASE"/>
    <property type="match status" value="1"/>
</dbReference>
<dbReference type="InterPro" id="IPR042099">
    <property type="entry name" value="ANL_N_sf"/>
</dbReference>